<dbReference type="SMART" id="SM00060">
    <property type="entry name" value="FN3"/>
    <property type="match status" value="1"/>
</dbReference>
<dbReference type="PANTHER" id="PTHR13817">
    <property type="entry name" value="TITIN"/>
    <property type="match status" value="1"/>
</dbReference>
<evidence type="ECO:0000313" key="4">
    <source>
        <dbReference type="EMBL" id="CAK0843460.1"/>
    </source>
</evidence>
<dbReference type="PROSITE" id="PS50853">
    <property type="entry name" value="FN3"/>
    <property type="match status" value="2"/>
</dbReference>
<protein>
    <recommendedName>
        <fullName evidence="3">Fibronectin type-III domain-containing protein</fullName>
    </recommendedName>
</protein>
<feature type="domain" description="Fibronectin type-III" evidence="3">
    <location>
        <begin position="60"/>
        <end position="158"/>
    </location>
</feature>
<evidence type="ECO:0000259" key="3">
    <source>
        <dbReference type="PROSITE" id="PS50853"/>
    </source>
</evidence>
<evidence type="ECO:0000256" key="1">
    <source>
        <dbReference type="ARBA" id="ARBA00022737"/>
    </source>
</evidence>
<dbReference type="Pfam" id="PF00041">
    <property type="entry name" value="fn3"/>
    <property type="match status" value="1"/>
</dbReference>
<comment type="caution">
    <text evidence="4">The sequence shown here is derived from an EMBL/GenBank/DDBJ whole genome shotgun (WGS) entry which is preliminary data.</text>
</comment>
<feature type="domain" description="Fibronectin type-III" evidence="3">
    <location>
        <begin position="1"/>
        <end position="59"/>
    </location>
</feature>
<organism evidence="4 5">
    <name type="scientific">Prorocentrum cordatum</name>
    <dbReference type="NCBI Taxonomy" id="2364126"/>
    <lineage>
        <taxon>Eukaryota</taxon>
        <taxon>Sar</taxon>
        <taxon>Alveolata</taxon>
        <taxon>Dinophyceae</taxon>
        <taxon>Prorocentrales</taxon>
        <taxon>Prorocentraceae</taxon>
        <taxon>Prorocentrum</taxon>
    </lineage>
</organism>
<feature type="compositionally biased region" description="Pro residues" evidence="2">
    <location>
        <begin position="180"/>
        <end position="191"/>
    </location>
</feature>
<gene>
    <name evidence="4" type="ORF">PCOR1329_LOCUS37803</name>
</gene>
<dbReference type="InterPro" id="IPR036116">
    <property type="entry name" value="FN3_sf"/>
</dbReference>
<keyword evidence="1" id="KW-0677">Repeat</keyword>
<dbReference type="InterPro" id="IPR050964">
    <property type="entry name" value="Striated_Muscle_Regulatory"/>
</dbReference>
<accession>A0ABN9TCL3</accession>
<sequence length="191" mass="19808">MNDELVLVFDGSGSPSVRSFQHTGLTPGLRYRYQVSSVSTAGEGNRSAVATFVAAVAPSAPPQPKLVLSEPEAITIGLDPPSSDGGAPLVQYIIFYDDGLNSGQLTNSRTICDLSVTSFVVDGLTRGREYKFQVQALSECAGGESPEPLLDNGDAPECPVGYNPCTLAGEPSAASASSPPRAPQRPSPSPP</sequence>
<dbReference type="SUPFAM" id="SSF49265">
    <property type="entry name" value="Fibronectin type III"/>
    <property type="match status" value="1"/>
</dbReference>
<dbReference type="InterPro" id="IPR003961">
    <property type="entry name" value="FN3_dom"/>
</dbReference>
<dbReference type="PANTHER" id="PTHR13817:SF73">
    <property type="entry name" value="FIBRONECTIN TYPE-III DOMAIN-CONTAINING PROTEIN"/>
    <property type="match status" value="1"/>
</dbReference>
<dbReference type="InterPro" id="IPR013783">
    <property type="entry name" value="Ig-like_fold"/>
</dbReference>
<dbReference type="CDD" id="cd00063">
    <property type="entry name" value="FN3"/>
    <property type="match status" value="1"/>
</dbReference>
<feature type="region of interest" description="Disordered" evidence="2">
    <location>
        <begin position="142"/>
        <end position="191"/>
    </location>
</feature>
<dbReference type="Gene3D" id="2.60.40.10">
    <property type="entry name" value="Immunoglobulins"/>
    <property type="match status" value="2"/>
</dbReference>
<reference evidence="4" key="1">
    <citation type="submission" date="2023-10" db="EMBL/GenBank/DDBJ databases">
        <authorList>
            <person name="Chen Y."/>
            <person name="Shah S."/>
            <person name="Dougan E. K."/>
            <person name="Thang M."/>
            <person name="Chan C."/>
        </authorList>
    </citation>
    <scope>NUCLEOTIDE SEQUENCE [LARGE SCALE GENOMIC DNA]</scope>
</reference>
<proteinExistence type="predicted"/>
<dbReference type="EMBL" id="CAUYUJ010014581">
    <property type="protein sequence ID" value="CAK0843460.1"/>
    <property type="molecule type" value="Genomic_DNA"/>
</dbReference>
<dbReference type="Proteomes" id="UP001189429">
    <property type="component" value="Unassembled WGS sequence"/>
</dbReference>
<evidence type="ECO:0000313" key="5">
    <source>
        <dbReference type="Proteomes" id="UP001189429"/>
    </source>
</evidence>
<keyword evidence="5" id="KW-1185">Reference proteome</keyword>
<name>A0ABN9TCL3_9DINO</name>
<evidence type="ECO:0000256" key="2">
    <source>
        <dbReference type="SAM" id="MobiDB-lite"/>
    </source>
</evidence>